<dbReference type="FunFam" id="3.40.50.720:FF:000084">
    <property type="entry name" value="Short-chain dehydrogenase reductase"/>
    <property type="match status" value="1"/>
</dbReference>
<evidence type="ECO:0000313" key="5">
    <source>
        <dbReference type="EMBL" id="ALG83244.1"/>
    </source>
</evidence>
<sequence length="256" mass="25944">MSHNLEGKTAIVTGGANGIGFAIAQHLSDAGANVVVADLDAAAAQAAADQLANATAIACDVRDEEQVKSLVEQTVATYGALHVMVPNAGIGDFSPIVELDLKTWRHLMSVNLDGVFLSIRYAAPAIIASGGGTIVNVASVTALAGTPLIGTYSASKAAVVNLTKTAAIELRAHGVRVNAVLPGFIETQLVTAQVQGFEEKLGLPEGGFAGMIAQGQGRFGTVDEVAKAVLFLAGEDSSFCNGSGVVLDGGLNAGLF</sequence>
<dbReference type="EMBL" id="CP011853">
    <property type="protein sequence ID" value="ALG83244.1"/>
    <property type="molecule type" value="Genomic_DNA"/>
</dbReference>
<dbReference type="SUPFAM" id="SSF51735">
    <property type="entry name" value="NAD(P)-binding Rossmann-fold domains"/>
    <property type="match status" value="1"/>
</dbReference>
<dbReference type="Gene3D" id="3.40.50.720">
    <property type="entry name" value="NAD(P)-binding Rossmann-like Domain"/>
    <property type="match status" value="1"/>
</dbReference>
<evidence type="ECO:0000313" key="6">
    <source>
        <dbReference type="Proteomes" id="UP000063789"/>
    </source>
</evidence>
<dbReference type="PRINTS" id="PR00081">
    <property type="entry name" value="GDHRDH"/>
</dbReference>
<dbReference type="Pfam" id="PF13561">
    <property type="entry name" value="adh_short_C2"/>
    <property type="match status" value="1"/>
</dbReference>
<dbReference type="PATRIC" id="fig|1136941.3.peg.75"/>
<reference evidence="5 6" key="2">
    <citation type="journal article" date="2017" name="Int. J. Syst. Evol. Microbiol.">
        <title>Gordonia phthalatica sp. nov., a di-n-butyl phthalate-degrading bacterium isolated from activated sludge.</title>
        <authorList>
            <person name="Jin D."/>
            <person name="Kong X."/>
            <person name="Jia M."/>
            <person name="Yu X."/>
            <person name="Wang X."/>
            <person name="Zhuang X."/>
            <person name="Deng Y."/>
            <person name="Bai Z."/>
        </authorList>
    </citation>
    <scope>NUCLEOTIDE SEQUENCE [LARGE SCALE GENOMIC DNA]</scope>
    <source>
        <strain evidence="5 6">QH-11</strain>
    </source>
</reference>
<protein>
    <submittedName>
        <fullName evidence="5">Oxidoreductase</fullName>
    </submittedName>
</protein>
<dbReference type="Proteomes" id="UP000063789">
    <property type="component" value="Chromosome"/>
</dbReference>
<feature type="domain" description="Ketoreductase" evidence="4">
    <location>
        <begin position="8"/>
        <end position="146"/>
    </location>
</feature>
<keyword evidence="6" id="KW-1185">Reference proteome</keyword>
<dbReference type="InterPro" id="IPR020904">
    <property type="entry name" value="Sc_DH/Rdtase_CS"/>
</dbReference>
<name>A0A0N9N7Y8_9ACTN</name>
<dbReference type="PRINTS" id="PR00080">
    <property type="entry name" value="SDRFAMILY"/>
</dbReference>
<comment type="similarity">
    <text evidence="1">Belongs to the short-chain dehydrogenases/reductases (SDR) family.</text>
</comment>
<dbReference type="SMART" id="SM00822">
    <property type="entry name" value="PKS_KR"/>
    <property type="match status" value="1"/>
</dbReference>
<accession>A0A0N9N7Y8</accession>
<evidence type="ECO:0000256" key="1">
    <source>
        <dbReference type="ARBA" id="ARBA00006484"/>
    </source>
</evidence>
<dbReference type="PROSITE" id="PS00061">
    <property type="entry name" value="ADH_SHORT"/>
    <property type="match status" value="1"/>
</dbReference>
<organism evidence="5 6">
    <name type="scientific">Gordonia phthalatica</name>
    <dbReference type="NCBI Taxonomy" id="1136941"/>
    <lineage>
        <taxon>Bacteria</taxon>
        <taxon>Bacillati</taxon>
        <taxon>Actinomycetota</taxon>
        <taxon>Actinomycetes</taxon>
        <taxon>Mycobacteriales</taxon>
        <taxon>Gordoniaceae</taxon>
        <taxon>Gordonia</taxon>
    </lineage>
</organism>
<reference evidence="6" key="1">
    <citation type="submission" date="2015-06" db="EMBL/GenBank/DDBJ databases">
        <title>Complete genome sequence and metabolic analysis of phthalate degradation pathway in Gordonia sp. QH-11.</title>
        <authorList>
            <person name="Jin D."/>
            <person name="Kong X."/>
            <person name="Bai Z."/>
        </authorList>
    </citation>
    <scope>NUCLEOTIDE SEQUENCE [LARGE SCALE GENOMIC DNA]</scope>
    <source>
        <strain evidence="6">QH-11</strain>
    </source>
</reference>
<dbReference type="KEGG" id="goq:ACH46_00365"/>
<dbReference type="NCBIfam" id="NF005559">
    <property type="entry name" value="PRK07231.1"/>
    <property type="match status" value="1"/>
</dbReference>
<dbReference type="OrthoDB" id="7064009at2"/>
<evidence type="ECO:0000256" key="2">
    <source>
        <dbReference type="ARBA" id="ARBA00023002"/>
    </source>
</evidence>
<dbReference type="RefSeq" id="WP_062391189.1">
    <property type="nucleotide sequence ID" value="NZ_CP011853.1"/>
</dbReference>
<dbReference type="PANTHER" id="PTHR24321:SF8">
    <property type="entry name" value="ESTRADIOL 17-BETA-DEHYDROGENASE 8-RELATED"/>
    <property type="match status" value="1"/>
</dbReference>
<dbReference type="STRING" id="1136941.ACH46_00365"/>
<dbReference type="GO" id="GO:0016491">
    <property type="term" value="F:oxidoreductase activity"/>
    <property type="evidence" value="ECO:0007669"/>
    <property type="project" value="UniProtKB-KW"/>
</dbReference>
<dbReference type="InterPro" id="IPR057326">
    <property type="entry name" value="KR_dom"/>
</dbReference>
<dbReference type="InterPro" id="IPR036291">
    <property type="entry name" value="NAD(P)-bd_dom_sf"/>
</dbReference>
<keyword evidence="2" id="KW-0560">Oxidoreductase</keyword>
<gene>
    <name evidence="5" type="ORF">ACH46_00365</name>
</gene>
<keyword evidence="3" id="KW-0520">NAD</keyword>
<evidence type="ECO:0000259" key="4">
    <source>
        <dbReference type="SMART" id="SM00822"/>
    </source>
</evidence>
<evidence type="ECO:0000256" key="3">
    <source>
        <dbReference type="ARBA" id="ARBA00023027"/>
    </source>
</evidence>
<dbReference type="AlphaFoldDB" id="A0A0N9N7Y8"/>
<proteinExistence type="inferred from homology"/>
<dbReference type="InterPro" id="IPR002347">
    <property type="entry name" value="SDR_fam"/>
</dbReference>
<dbReference type="PANTHER" id="PTHR24321">
    <property type="entry name" value="DEHYDROGENASES, SHORT CHAIN"/>
    <property type="match status" value="1"/>
</dbReference>